<evidence type="ECO:0000313" key="2">
    <source>
        <dbReference type="Proteomes" id="UP001597237"/>
    </source>
</evidence>
<evidence type="ECO:0000313" key="1">
    <source>
        <dbReference type="EMBL" id="MFD1785724.1"/>
    </source>
</evidence>
<dbReference type="EMBL" id="JBHUEY010000012">
    <property type="protein sequence ID" value="MFD1785724.1"/>
    <property type="molecule type" value="Genomic_DNA"/>
</dbReference>
<protein>
    <submittedName>
        <fullName evidence="1">Uncharacterized protein</fullName>
    </submittedName>
</protein>
<dbReference type="RefSeq" id="WP_377281759.1">
    <property type="nucleotide sequence ID" value="NZ_JBHRSI010000004.1"/>
</dbReference>
<comment type="caution">
    <text evidence="1">The sequence shown here is derived from an EMBL/GenBank/DDBJ whole genome shotgun (WGS) entry which is preliminary data.</text>
</comment>
<name>A0ABW4N891_9CAUL</name>
<sequence length="74" mass="7667">MATLTEIVTAMVVHSSAAAYSHFGVAVEVKQPERPAPVARTVARVTPSPARAVKPASAVKAEDCPETAARIVKA</sequence>
<proteinExistence type="predicted"/>
<accession>A0ABW4N891</accession>
<reference evidence="2" key="1">
    <citation type="journal article" date="2019" name="Int. J. Syst. Evol. Microbiol.">
        <title>The Global Catalogue of Microorganisms (GCM) 10K type strain sequencing project: providing services to taxonomists for standard genome sequencing and annotation.</title>
        <authorList>
            <consortium name="The Broad Institute Genomics Platform"/>
            <consortium name="The Broad Institute Genome Sequencing Center for Infectious Disease"/>
            <person name="Wu L."/>
            <person name="Ma J."/>
        </authorList>
    </citation>
    <scope>NUCLEOTIDE SEQUENCE [LARGE SCALE GENOMIC DNA]</scope>
    <source>
        <strain evidence="2">DFY28</strain>
    </source>
</reference>
<gene>
    <name evidence="1" type="ORF">ACFSC0_20195</name>
</gene>
<organism evidence="1 2">
    <name type="scientific">Phenylobacterium terrae</name>
    <dbReference type="NCBI Taxonomy" id="2665495"/>
    <lineage>
        <taxon>Bacteria</taxon>
        <taxon>Pseudomonadati</taxon>
        <taxon>Pseudomonadota</taxon>
        <taxon>Alphaproteobacteria</taxon>
        <taxon>Caulobacterales</taxon>
        <taxon>Caulobacteraceae</taxon>
        <taxon>Phenylobacterium</taxon>
    </lineage>
</organism>
<keyword evidence="2" id="KW-1185">Reference proteome</keyword>
<dbReference type="Proteomes" id="UP001597237">
    <property type="component" value="Unassembled WGS sequence"/>
</dbReference>